<feature type="region of interest" description="Disordered" evidence="2">
    <location>
        <begin position="760"/>
        <end position="812"/>
    </location>
</feature>
<feature type="region of interest" description="Disordered" evidence="2">
    <location>
        <begin position="15"/>
        <end position="74"/>
    </location>
</feature>
<dbReference type="AlphaFoldDB" id="A0A9P1IY79"/>
<dbReference type="GO" id="GO:0005737">
    <property type="term" value="C:cytoplasm"/>
    <property type="evidence" value="ECO:0007669"/>
    <property type="project" value="TreeGrafter"/>
</dbReference>
<comment type="caution">
    <text evidence="4">The sequence shown here is derived from an EMBL/GenBank/DDBJ whole genome shotgun (WGS) entry which is preliminary data.</text>
</comment>
<dbReference type="InterPro" id="IPR001837">
    <property type="entry name" value="Adenylate_cyclase-assoc_CAP"/>
</dbReference>
<evidence type="ECO:0000259" key="3">
    <source>
        <dbReference type="PROSITE" id="PS51329"/>
    </source>
</evidence>
<feature type="region of interest" description="Disordered" evidence="2">
    <location>
        <begin position="835"/>
        <end position="878"/>
    </location>
</feature>
<dbReference type="InterPro" id="IPR013912">
    <property type="entry name" value="Adenylate_cyclase-assoc_CAP_C"/>
</dbReference>
<feature type="domain" description="C-CAP/cofactor C-like" evidence="3">
    <location>
        <begin position="873"/>
        <end position="1009"/>
    </location>
</feature>
<protein>
    <recommendedName>
        <fullName evidence="3">C-CAP/cofactor C-like domain-containing protein</fullName>
    </recommendedName>
</protein>
<reference evidence="4" key="1">
    <citation type="submission" date="2022-11" db="EMBL/GenBank/DDBJ databases">
        <authorList>
            <person name="Kikuchi T."/>
        </authorList>
    </citation>
    <scope>NUCLEOTIDE SEQUENCE</scope>
    <source>
        <strain evidence="4">PS1010</strain>
    </source>
</reference>
<dbReference type="SUPFAM" id="SSF101278">
    <property type="entry name" value="N-terminal domain of adenylylcyclase associated protein, CAP"/>
    <property type="match status" value="1"/>
</dbReference>
<dbReference type="PANTHER" id="PTHR10652">
    <property type="entry name" value="ADENYLYL CYCLASE-ASSOCIATED PROTEIN"/>
    <property type="match status" value="1"/>
</dbReference>
<dbReference type="OrthoDB" id="1601at2759"/>
<feature type="compositionally biased region" description="Basic and acidic residues" evidence="2">
    <location>
        <begin position="457"/>
        <end position="469"/>
    </location>
</feature>
<dbReference type="EMBL" id="CANHGI010000006">
    <property type="protein sequence ID" value="CAI5454506.1"/>
    <property type="molecule type" value="Genomic_DNA"/>
</dbReference>
<feature type="compositionally biased region" description="Low complexity" evidence="2">
    <location>
        <begin position="761"/>
        <end position="776"/>
    </location>
</feature>
<feature type="region of interest" description="Disordered" evidence="2">
    <location>
        <begin position="492"/>
        <end position="527"/>
    </location>
</feature>
<feature type="compositionally biased region" description="Polar residues" evidence="2">
    <location>
        <begin position="158"/>
        <end position="170"/>
    </location>
</feature>
<dbReference type="GO" id="GO:0019933">
    <property type="term" value="P:cAMP-mediated signaling"/>
    <property type="evidence" value="ECO:0007669"/>
    <property type="project" value="TreeGrafter"/>
</dbReference>
<dbReference type="SUPFAM" id="SSF69340">
    <property type="entry name" value="C-terminal domain of adenylylcyclase associated protein"/>
    <property type="match status" value="1"/>
</dbReference>
<dbReference type="FunFam" id="2.160.20.70:FF:000014">
    <property type="entry name" value="Adenylyl cyclase-associated protein"/>
    <property type="match status" value="1"/>
</dbReference>
<sequence>MDSLYYSAPRPYNKYPRGYRPIHESNTDLSLTTSRRLRPSSSWSSFSQTTCAGLQSPDHTNKNNNNTWQEDFSRRPFRTESSSTLFDNYLSPRELSPFSTSSEYCNLNSSSNMAYSGSNVQSPVPDYPRCYDNVPRPPTSYEQRENDFLRNLQRQKEVSYSNSTPRQDMSASWYGQDHGQNQPRRLAKTQSETGFDYNPTSNYASHNVSNNNHRMDGFFRNRVIEPSWMTDPPPPKSFREEYIIRNNQPVPANNSSFERFRLDPSYREPTSVTIHSQEPTNFRSYHRDDHMQPRAHQHQLGPQTLSNPVFDREPVNHPYQNVPNNSQIYNERHNNRNSAIYPSDPIPLSHNRVLHIHSTPNQESLYSHQHSNPISNYQQNTNTYPMQRARIQSPLRDYARLTSPNRETIVDVHHNHHREPKEIDDRIFSPVESKVYNRNGPTVINGFTSNRHTYNSHTDDYDARNRRDSSQPPVAVIEPNINVNMPIDPIPYTKPHLGHGHNHGHTRKPDQRYSRQELSPVSNYDNEDSDLDIEELARKALPKYLRDSTPSSKSDYYRDNLQGILIKNPSIHRSSSKKVVFIDQDKASAGSKIPPDVQAYDSAIGDLIESWSQVSDKIGGDVITAKAKVLKTFDQFRNFLWFAAGNAKPSDDEVNKMIGKIGESMQEITDFKDSKRNTPQFNHLSAIAETMGALGWVMSKTPAPVIKDYIEASMFFGNRIMKEFKESDPKQVEWINAWKSIFEEMQKFVRQVHTTGLIWNSSPGSAPPTSSGSAAAPPAPKGPGGPPPPPPPPIPSDLFANLPPAPSNTDKSNRDALFAALNKGEAITSGLKKVTSDMQTHKNPGLRGNAAAPATASKAAASPAKPAQPVRKPARKELQDGKQWNVEYFVNDNNIVIDVADKKQTIYVFRCENSVIKVNGKANSITLDGCKKTSIVFDALVAQCETINCQSVQIQTLGELPTLSIQKTDGCQVYLSKVAQGCEIITSKSSEMNILVQTTDEGDYNEFPVPEQFKTTFVNGKLVTTVSDIV</sequence>
<evidence type="ECO:0000313" key="5">
    <source>
        <dbReference type="Proteomes" id="UP001152747"/>
    </source>
</evidence>
<dbReference type="PROSITE" id="PS51329">
    <property type="entry name" value="C_CAP_COFACTOR_C"/>
    <property type="match status" value="1"/>
</dbReference>
<gene>
    <name evidence="4" type="ORF">CAMP_LOCUS17143</name>
</gene>
<dbReference type="Gene3D" id="1.25.40.330">
    <property type="entry name" value="Adenylate cyclase-associated CAP, N-terminal domain"/>
    <property type="match status" value="1"/>
</dbReference>
<dbReference type="InterPro" id="IPR036222">
    <property type="entry name" value="CAP_N_sf"/>
</dbReference>
<name>A0A9P1IY79_9PELO</name>
<dbReference type="Pfam" id="PF08603">
    <property type="entry name" value="CAP_C"/>
    <property type="match status" value="1"/>
</dbReference>
<dbReference type="InterPro" id="IPR016098">
    <property type="entry name" value="CAP/MinC_C"/>
</dbReference>
<comment type="similarity">
    <text evidence="1">Belongs to the CAP family.</text>
</comment>
<dbReference type="InterPro" id="IPR017901">
    <property type="entry name" value="C-CAP_CF_C-like"/>
</dbReference>
<dbReference type="FunFam" id="1.25.40.330:FF:000001">
    <property type="entry name" value="Adenylyl cyclase-associated protein"/>
    <property type="match status" value="1"/>
</dbReference>
<dbReference type="PROSITE" id="PS01089">
    <property type="entry name" value="CAP_2"/>
    <property type="match status" value="1"/>
</dbReference>
<dbReference type="GO" id="GO:0008179">
    <property type="term" value="F:adenylate cyclase binding"/>
    <property type="evidence" value="ECO:0007669"/>
    <property type="project" value="TreeGrafter"/>
</dbReference>
<organism evidence="4 5">
    <name type="scientific">Caenorhabditis angaria</name>
    <dbReference type="NCBI Taxonomy" id="860376"/>
    <lineage>
        <taxon>Eukaryota</taxon>
        <taxon>Metazoa</taxon>
        <taxon>Ecdysozoa</taxon>
        <taxon>Nematoda</taxon>
        <taxon>Chromadorea</taxon>
        <taxon>Rhabditida</taxon>
        <taxon>Rhabditina</taxon>
        <taxon>Rhabditomorpha</taxon>
        <taxon>Rhabditoidea</taxon>
        <taxon>Rhabditidae</taxon>
        <taxon>Peloderinae</taxon>
        <taxon>Caenorhabditis</taxon>
    </lineage>
</organism>
<dbReference type="InterPro" id="IPR006599">
    <property type="entry name" value="CARP_motif"/>
</dbReference>
<dbReference type="GO" id="GO:0000902">
    <property type="term" value="P:cell morphogenesis"/>
    <property type="evidence" value="ECO:0007669"/>
    <property type="project" value="TreeGrafter"/>
</dbReference>
<accession>A0A9P1IY79</accession>
<evidence type="ECO:0000256" key="1">
    <source>
        <dbReference type="ARBA" id="ARBA00007659"/>
    </source>
</evidence>
<proteinExistence type="inferred from homology"/>
<dbReference type="Proteomes" id="UP001152747">
    <property type="component" value="Unassembled WGS sequence"/>
</dbReference>
<dbReference type="GO" id="GO:0007015">
    <property type="term" value="P:actin filament organization"/>
    <property type="evidence" value="ECO:0007669"/>
    <property type="project" value="TreeGrafter"/>
</dbReference>
<feature type="region of interest" description="Disordered" evidence="2">
    <location>
        <begin position="442"/>
        <end position="473"/>
    </location>
</feature>
<evidence type="ECO:0000313" key="4">
    <source>
        <dbReference type="EMBL" id="CAI5454506.1"/>
    </source>
</evidence>
<feature type="compositionally biased region" description="Polar residues" evidence="2">
    <location>
        <begin position="442"/>
        <end position="456"/>
    </location>
</feature>
<dbReference type="Pfam" id="PF21938">
    <property type="entry name" value="CAP_N"/>
    <property type="match status" value="1"/>
</dbReference>
<feature type="compositionally biased region" description="Pro residues" evidence="2">
    <location>
        <begin position="777"/>
        <end position="795"/>
    </location>
</feature>
<keyword evidence="5" id="KW-1185">Reference proteome</keyword>
<feature type="compositionally biased region" description="Low complexity" evidence="2">
    <location>
        <begin position="850"/>
        <end position="867"/>
    </location>
</feature>
<feature type="region of interest" description="Disordered" evidence="2">
    <location>
        <begin position="156"/>
        <end position="186"/>
    </location>
</feature>
<dbReference type="GO" id="GO:0003779">
    <property type="term" value="F:actin binding"/>
    <property type="evidence" value="ECO:0007669"/>
    <property type="project" value="InterPro"/>
</dbReference>
<feature type="compositionally biased region" description="Low complexity" evidence="2">
    <location>
        <begin position="27"/>
        <end position="50"/>
    </location>
</feature>
<feature type="compositionally biased region" description="Basic residues" evidence="2">
    <location>
        <begin position="496"/>
        <end position="506"/>
    </location>
</feature>
<dbReference type="InterPro" id="IPR028417">
    <property type="entry name" value="CAP_CS_C"/>
</dbReference>
<dbReference type="InterPro" id="IPR036223">
    <property type="entry name" value="CAP_C_sf"/>
</dbReference>
<dbReference type="InterPro" id="IPR053950">
    <property type="entry name" value="CAP_N"/>
</dbReference>
<evidence type="ECO:0000256" key="2">
    <source>
        <dbReference type="SAM" id="MobiDB-lite"/>
    </source>
</evidence>
<dbReference type="Gene3D" id="2.160.20.70">
    <property type="match status" value="1"/>
</dbReference>
<dbReference type="PANTHER" id="PTHR10652:SF0">
    <property type="entry name" value="ADENYLYL CYCLASE-ASSOCIATED PROTEIN"/>
    <property type="match status" value="1"/>
</dbReference>
<dbReference type="SMART" id="SM00673">
    <property type="entry name" value="CARP"/>
    <property type="match status" value="2"/>
</dbReference>